<organism evidence="1">
    <name type="scientific">uncultured delta proteobacterium</name>
    <dbReference type="NCBI Taxonomy" id="34034"/>
    <lineage>
        <taxon>Bacteria</taxon>
        <taxon>Deltaproteobacteria</taxon>
        <taxon>environmental samples</taxon>
    </lineage>
</organism>
<proteinExistence type="predicted"/>
<dbReference type="EMBL" id="FLUQ01000003">
    <property type="protein sequence ID" value="SBW07526.1"/>
    <property type="molecule type" value="Genomic_DNA"/>
</dbReference>
<gene>
    <name evidence="1" type="ORF">KL86DPRO_30072</name>
</gene>
<reference evidence="1" key="1">
    <citation type="submission" date="2016-04" db="EMBL/GenBank/DDBJ databases">
        <authorList>
            <person name="Evans L.H."/>
            <person name="Alamgir A."/>
            <person name="Owens N."/>
            <person name="Weber N.D."/>
            <person name="Virtaneva K."/>
            <person name="Barbian K."/>
            <person name="Babar A."/>
            <person name="Rosenke K."/>
        </authorList>
    </citation>
    <scope>NUCLEOTIDE SEQUENCE</scope>
    <source>
        <strain evidence="1">86</strain>
    </source>
</reference>
<accession>A0A212K796</accession>
<protein>
    <submittedName>
        <fullName evidence="1">Uncharacterized protein</fullName>
    </submittedName>
</protein>
<evidence type="ECO:0000313" key="1">
    <source>
        <dbReference type="EMBL" id="SBW07526.1"/>
    </source>
</evidence>
<dbReference type="AlphaFoldDB" id="A0A212K796"/>
<sequence>MDQQDKHEDLRKVEGKAEELVSLTLEVCEKRLTDSRNLSPEHVALSSAAMSVRQSVKTFLAVTGIPGMEESEAE</sequence>
<name>A0A212K796_9DELT</name>